<dbReference type="SUPFAM" id="SSF51126">
    <property type="entry name" value="Pectin lyase-like"/>
    <property type="match status" value="1"/>
</dbReference>
<comment type="caution">
    <text evidence="1">The sequence shown here is derived from an EMBL/GenBank/DDBJ whole genome shotgun (WGS) entry which is preliminary data.</text>
</comment>
<accession>A0A1G2DAZ4</accession>
<sequence length="157" mass="16332">MKKTMNGGFLDIFDFIVAPAAGDWYGIVVENGGFVDMSGFTIEYAGGLTTQVGGDKGGIKITGDVATSTIANALFDSNYQYGVHVTGGGTLTVSNTTFQNHTNGKTADYAAVYSGASLIGLSDIMFTNNTKWDIRGAGAYTISCTNCGTPVTNPDPL</sequence>
<dbReference type="AlphaFoldDB" id="A0A1G2DAZ4"/>
<dbReference type="InterPro" id="IPR011050">
    <property type="entry name" value="Pectin_lyase_fold/virulence"/>
</dbReference>
<protein>
    <recommendedName>
        <fullName evidence="3">Right handed beta helix domain-containing protein</fullName>
    </recommendedName>
</protein>
<evidence type="ECO:0000313" key="1">
    <source>
        <dbReference type="EMBL" id="OGZ10061.1"/>
    </source>
</evidence>
<dbReference type="Gene3D" id="2.160.20.10">
    <property type="entry name" value="Single-stranded right-handed beta-helix, Pectin lyase-like"/>
    <property type="match status" value="1"/>
</dbReference>
<proteinExistence type="predicted"/>
<gene>
    <name evidence="1" type="ORF">A3D67_04050</name>
</gene>
<dbReference type="InterPro" id="IPR012334">
    <property type="entry name" value="Pectin_lyas_fold"/>
</dbReference>
<reference evidence="1 2" key="1">
    <citation type="journal article" date="2016" name="Nat. Commun.">
        <title>Thousands of microbial genomes shed light on interconnected biogeochemical processes in an aquifer system.</title>
        <authorList>
            <person name="Anantharaman K."/>
            <person name="Brown C.T."/>
            <person name="Hug L.A."/>
            <person name="Sharon I."/>
            <person name="Castelle C.J."/>
            <person name="Probst A.J."/>
            <person name="Thomas B.C."/>
            <person name="Singh A."/>
            <person name="Wilkins M.J."/>
            <person name="Karaoz U."/>
            <person name="Brodie E.L."/>
            <person name="Williams K.H."/>
            <person name="Hubbard S.S."/>
            <person name="Banfield J.F."/>
        </authorList>
    </citation>
    <scope>NUCLEOTIDE SEQUENCE [LARGE SCALE GENOMIC DNA]</scope>
</reference>
<organism evidence="1 2">
    <name type="scientific">Candidatus Lloydbacteria bacterium RIFCSPHIGHO2_02_FULL_51_22</name>
    <dbReference type="NCBI Taxonomy" id="1798663"/>
    <lineage>
        <taxon>Bacteria</taxon>
        <taxon>Candidatus Lloydiibacteriota</taxon>
    </lineage>
</organism>
<dbReference type="Proteomes" id="UP000178099">
    <property type="component" value="Unassembled WGS sequence"/>
</dbReference>
<dbReference type="EMBL" id="MHLN01000044">
    <property type="protein sequence ID" value="OGZ10061.1"/>
    <property type="molecule type" value="Genomic_DNA"/>
</dbReference>
<evidence type="ECO:0000313" key="2">
    <source>
        <dbReference type="Proteomes" id="UP000178099"/>
    </source>
</evidence>
<name>A0A1G2DAZ4_9BACT</name>
<evidence type="ECO:0008006" key="3">
    <source>
        <dbReference type="Google" id="ProtNLM"/>
    </source>
</evidence>